<sequence>QDENEDVDDAFSLNYDILLASRSLQGIYKSLNHNLSSVLQIRREIRSIVGELTEVREKLELDKKLSGSWIDYIQDLMEHLHLVLKTGLDLAAEEKPKSQLLDLSSPSPQIKTSRDIVYTTTQEIHARSNLTRRHTMDSEEIPVTRLFIGNLGFQKTPLKAKRLTHIFNRESSEDASDEYVDAVESPTEENDEKSSIKMRRIPRTSEIHVLASRTQSLMKRTSSLLSFSSTLDTVVEDDSHSLSEDNVTLSSFSLAPSTTPSTPTSCSPTDSVFQIKLGRDKPTHLFAEEVTVGNPLRVGVGYGSYIVYTCTIRGQEGANIVARKRYSDFVQLRAQLIKAQPSYKKLIPKLPPKKVVGKFGPEFIERRRSELEYFLTYVLLHPILGATPGVRRWFMSENGHFD</sequence>
<protein>
    <submittedName>
        <fullName evidence="3">3418_t:CDS:1</fullName>
    </submittedName>
</protein>
<accession>A0A9N9EB57</accession>
<feature type="non-terminal residue" evidence="3">
    <location>
        <position position="402"/>
    </location>
</feature>
<proteinExistence type="predicted"/>
<keyword evidence="4" id="KW-1185">Reference proteome</keyword>
<dbReference type="PROSITE" id="PS50195">
    <property type="entry name" value="PX"/>
    <property type="match status" value="1"/>
</dbReference>
<dbReference type="OrthoDB" id="10254720at2759"/>
<evidence type="ECO:0000313" key="3">
    <source>
        <dbReference type="EMBL" id="CAG8671371.1"/>
    </source>
</evidence>
<organism evidence="3 4">
    <name type="scientific">Ambispora leptoticha</name>
    <dbReference type="NCBI Taxonomy" id="144679"/>
    <lineage>
        <taxon>Eukaryota</taxon>
        <taxon>Fungi</taxon>
        <taxon>Fungi incertae sedis</taxon>
        <taxon>Mucoromycota</taxon>
        <taxon>Glomeromycotina</taxon>
        <taxon>Glomeromycetes</taxon>
        <taxon>Archaeosporales</taxon>
        <taxon>Ambisporaceae</taxon>
        <taxon>Ambispora</taxon>
    </lineage>
</organism>
<evidence type="ECO:0000259" key="2">
    <source>
        <dbReference type="PROSITE" id="PS50195"/>
    </source>
</evidence>
<comment type="caution">
    <text evidence="3">The sequence shown here is derived from an EMBL/GenBank/DDBJ whole genome shotgun (WGS) entry which is preliminary data.</text>
</comment>
<name>A0A9N9EB57_9GLOM</name>
<feature type="region of interest" description="Disordered" evidence="1">
    <location>
        <begin position="174"/>
        <end position="195"/>
    </location>
</feature>
<dbReference type="Proteomes" id="UP000789508">
    <property type="component" value="Unassembled WGS sequence"/>
</dbReference>
<dbReference type="GO" id="GO:0035091">
    <property type="term" value="F:phosphatidylinositol binding"/>
    <property type="evidence" value="ECO:0007669"/>
    <property type="project" value="InterPro"/>
</dbReference>
<dbReference type="EMBL" id="CAJVPS010012511">
    <property type="protein sequence ID" value="CAG8671371.1"/>
    <property type="molecule type" value="Genomic_DNA"/>
</dbReference>
<feature type="domain" description="PX" evidence="2">
    <location>
        <begin position="286"/>
        <end position="401"/>
    </location>
</feature>
<dbReference type="PANTHER" id="PTHR10555:SF170">
    <property type="entry name" value="FI18122P1"/>
    <property type="match status" value="1"/>
</dbReference>
<dbReference type="InterPro" id="IPR001683">
    <property type="entry name" value="PX_dom"/>
</dbReference>
<dbReference type="GO" id="GO:0005768">
    <property type="term" value="C:endosome"/>
    <property type="evidence" value="ECO:0007669"/>
    <property type="project" value="TreeGrafter"/>
</dbReference>
<dbReference type="Gene3D" id="3.30.1520.10">
    <property type="entry name" value="Phox-like domain"/>
    <property type="match status" value="1"/>
</dbReference>
<dbReference type="InterPro" id="IPR036871">
    <property type="entry name" value="PX_dom_sf"/>
</dbReference>
<dbReference type="AlphaFoldDB" id="A0A9N9EB57"/>
<dbReference type="SUPFAM" id="SSF64268">
    <property type="entry name" value="PX domain"/>
    <property type="match status" value="1"/>
</dbReference>
<evidence type="ECO:0000256" key="1">
    <source>
        <dbReference type="SAM" id="MobiDB-lite"/>
    </source>
</evidence>
<reference evidence="3" key="1">
    <citation type="submission" date="2021-06" db="EMBL/GenBank/DDBJ databases">
        <authorList>
            <person name="Kallberg Y."/>
            <person name="Tangrot J."/>
            <person name="Rosling A."/>
        </authorList>
    </citation>
    <scope>NUCLEOTIDE SEQUENCE</scope>
    <source>
        <strain evidence="3">FL130A</strain>
    </source>
</reference>
<gene>
    <name evidence="3" type="ORF">ALEPTO_LOCUS10602</name>
</gene>
<dbReference type="SMART" id="SM00312">
    <property type="entry name" value="PX"/>
    <property type="match status" value="1"/>
</dbReference>
<dbReference type="PANTHER" id="PTHR10555">
    <property type="entry name" value="SORTING NEXIN"/>
    <property type="match status" value="1"/>
</dbReference>
<dbReference type="Pfam" id="PF00787">
    <property type="entry name" value="PX"/>
    <property type="match status" value="1"/>
</dbReference>
<evidence type="ECO:0000313" key="4">
    <source>
        <dbReference type="Proteomes" id="UP000789508"/>
    </source>
</evidence>
<feature type="compositionally biased region" description="Acidic residues" evidence="1">
    <location>
        <begin position="174"/>
        <end position="191"/>
    </location>
</feature>